<dbReference type="Proteomes" id="UP000053095">
    <property type="component" value="Unassembled WGS sequence"/>
</dbReference>
<keyword evidence="7 9" id="KW-0472">Membrane</keyword>
<evidence type="ECO:0000256" key="5">
    <source>
        <dbReference type="ARBA" id="ARBA00023288"/>
    </source>
</evidence>
<comment type="subcellular location">
    <subcellularLocation>
        <location evidence="1 7">Cell membrane</location>
        <topology evidence="1 7">Lipid-anchor</topology>
        <topology evidence="1 7">GPI-anchor</topology>
    </subcellularLocation>
</comment>
<feature type="compositionally biased region" description="Basic and acidic residues" evidence="8">
    <location>
        <begin position="519"/>
        <end position="532"/>
    </location>
</feature>
<evidence type="ECO:0000256" key="3">
    <source>
        <dbReference type="ARBA" id="ARBA00022729"/>
    </source>
</evidence>
<evidence type="ECO:0000256" key="6">
    <source>
        <dbReference type="ARBA" id="ARBA00025026"/>
    </source>
</evidence>
<keyword evidence="11" id="KW-1185">Reference proteome</keyword>
<keyword evidence="7" id="KW-0336">GPI-anchor</keyword>
<evidence type="ECO:0000313" key="10">
    <source>
        <dbReference type="EMBL" id="GAM35528.1"/>
    </source>
</evidence>
<feature type="region of interest" description="Disordered" evidence="8">
    <location>
        <begin position="393"/>
        <end position="422"/>
    </location>
</feature>
<dbReference type="GO" id="GO:0071970">
    <property type="term" value="P:fungal-type cell wall (1-&gt;3)-beta-D-glucan biosynthetic process"/>
    <property type="evidence" value="ECO:0007669"/>
    <property type="project" value="TreeGrafter"/>
</dbReference>
<proteinExistence type="inferred from homology"/>
<evidence type="ECO:0000256" key="2">
    <source>
        <dbReference type="ARBA" id="ARBA00007528"/>
    </source>
</evidence>
<keyword evidence="9" id="KW-0812">Transmembrane</keyword>
<dbReference type="EMBL" id="DF933813">
    <property type="protein sequence ID" value="GAM35528.1"/>
    <property type="molecule type" value="Genomic_DNA"/>
</dbReference>
<evidence type="ECO:0000256" key="4">
    <source>
        <dbReference type="ARBA" id="ARBA00023180"/>
    </source>
</evidence>
<name>A0A6V8H2J1_TALPI</name>
<dbReference type="EC" id="2.4.1.-" evidence="7"/>
<comment type="function">
    <text evidence="6">Splits internally a 1,3-beta-glucan molecule and transfers the newly generated reducing end (the donor) to the non-reducing end of another 1,3-beta-glucan molecule (the acceptor) forming a 1,3-beta linkage, resulting in the elongation of 1,3-beta-glucan chains in the cell wall. Involved in cell wall morphogenesis.</text>
</comment>
<dbReference type="GO" id="GO:0005886">
    <property type="term" value="C:plasma membrane"/>
    <property type="evidence" value="ECO:0007669"/>
    <property type="project" value="UniProtKB-SubCell"/>
</dbReference>
<gene>
    <name evidence="10" type="ORF">TCE0_017f03937</name>
</gene>
<accession>A0A6V8H2J1</accession>
<dbReference type="InterPro" id="IPR004886">
    <property type="entry name" value="Glucanosyltransferase"/>
</dbReference>
<keyword evidence="4" id="KW-0325">Glycoprotein</keyword>
<keyword evidence="3" id="KW-0732">Signal</keyword>
<dbReference type="GO" id="GO:0031505">
    <property type="term" value="P:fungal-type cell wall organization"/>
    <property type="evidence" value="ECO:0007669"/>
    <property type="project" value="TreeGrafter"/>
</dbReference>
<organism evidence="10 11">
    <name type="scientific">Talaromyces pinophilus</name>
    <name type="common">Penicillium pinophilum</name>
    <dbReference type="NCBI Taxonomy" id="128442"/>
    <lineage>
        <taxon>Eukaryota</taxon>
        <taxon>Fungi</taxon>
        <taxon>Dikarya</taxon>
        <taxon>Ascomycota</taxon>
        <taxon>Pezizomycotina</taxon>
        <taxon>Eurotiomycetes</taxon>
        <taxon>Eurotiomycetidae</taxon>
        <taxon>Eurotiales</taxon>
        <taxon>Trichocomaceae</taxon>
        <taxon>Talaromyces</taxon>
        <taxon>Talaromyces sect. Talaromyces</taxon>
    </lineage>
</organism>
<keyword evidence="5 7" id="KW-0449">Lipoprotein</keyword>
<feature type="region of interest" description="Disordered" evidence="8">
    <location>
        <begin position="460"/>
        <end position="532"/>
    </location>
</feature>
<dbReference type="PANTHER" id="PTHR31468:SF8">
    <property type="entry name" value="1,3-BETA-GLUCANOSYLTRANSFERASE GAS2"/>
    <property type="match status" value="1"/>
</dbReference>
<keyword evidence="7" id="KW-0808">Transferase</keyword>
<reference evidence="11" key="1">
    <citation type="journal article" date="2015" name="Genome Announc.">
        <title>Draft genome sequence of Talaromyces cellulolyticus strain Y-94, a source of lignocellulosic biomass-degrading enzymes.</title>
        <authorList>
            <person name="Fujii T."/>
            <person name="Koike H."/>
            <person name="Sawayama S."/>
            <person name="Yano S."/>
            <person name="Inoue H."/>
        </authorList>
    </citation>
    <scope>NUCLEOTIDE SEQUENCE [LARGE SCALE GENOMIC DNA]</scope>
    <source>
        <strain evidence="11">Y-94</strain>
    </source>
</reference>
<evidence type="ECO:0000313" key="11">
    <source>
        <dbReference type="Proteomes" id="UP000053095"/>
    </source>
</evidence>
<sequence>MAFPIVTVAGNGFLKSSIRFQIKGCSSFLNQFGFFHKLTCGARYIGVAYIGDNSGSSIIDTLADSNADQCAIDAPLIKELGANTISVHYIDPSQSHDKCMQSFRDNDVYVIANMARQRDYSDVDMAGLEPSSNLGNSTWQTSVFNQYAAVLDSMASYENLLGLIVGNEIVDKSTQVDLAPFVKAAVRDMKAYAVARQYRTIPIGYFTSDDDNWAQQMADYLVCGGNKSEAIDFLGVNDYSWCGSSSMNTSDYGQLTSDLGDIGVPLFFSEDGCTDVQPRTFEDQGAIFGSNMSDVWSGAVVYEWRKQSGSGSEFGLVSYTTTAPSTPSPLSDYSALSSQWASVTAADNAPSTLPTPSCPASTGSFWPVDPAAALPTIAGLDFANIKPASASVAATSTGTGTGTNTSKNTSTSSPNHTTSKSGLSTGAKAGIGVGVACGVILALSVLFWFLYRRRLHNNQPADANQESSSAPTSAGPVPELPATRTWRHPPSELPAGGGGQAQELDSVAIHEAGYGANKPEGEEMSREKTVYK</sequence>
<feature type="transmembrane region" description="Helical" evidence="9">
    <location>
        <begin position="429"/>
        <end position="451"/>
    </location>
</feature>
<evidence type="ECO:0000256" key="8">
    <source>
        <dbReference type="SAM" id="MobiDB-lite"/>
    </source>
</evidence>
<protein>
    <recommendedName>
        <fullName evidence="7">1,3-beta-glucanosyltransferase</fullName>
        <ecNumber evidence="7">2.4.1.-</ecNumber>
    </recommendedName>
</protein>
<dbReference type="GO" id="GO:0098552">
    <property type="term" value="C:side of membrane"/>
    <property type="evidence" value="ECO:0007669"/>
    <property type="project" value="UniProtKB-KW"/>
</dbReference>
<keyword evidence="9" id="KW-1133">Transmembrane helix</keyword>
<dbReference type="AlphaFoldDB" id="A0A6V8H2J1"/>
<evidence type="ECO:0000256" key="9">
    <source>
        <dbReference type="SAM" id="Phobius"/>
    </source>
</evidence>
<dbReference type="GO" id="GO:0042124">
    <property type="term" value="F:1,3-beta-glucanosyltransferase activity"/>
    <property type="evidence" value="ECO:0007669"/>
    <property type="project" value="TreeGrafter"/>
</dbReference>
<comment type="caution">
    <text evidence="10">The sequence shown here is derived from an EMBL/GenBank/DDBJ whole genome shotgun (WGS) entry which is preliminary data.</text>
</comment>
<dbReference type="InterPro" id="IPR017853">
    <property type="entry name" value="GH"/>
</dbReference>
<dbReference type="Gene3D" id="3.20.20.80">
    <property type="entry name" value="Glycosidases"/>
    <property type="match status" value="1"/>
</dbReference>
<dbReference type="Pfam" id="PF03198">
    <property type="entry name" value="Glyco_hydro_72"/>
    <property type="match status" value="1"/>
</dbReference>
<dbReference type="PANTHER" id="PTHR31468">
    <property type="entry name" value="1,3-BETA-GLUCANOSYLTRANSFERASE GAS1"/>
    <property type="match status" value="1"/>
</dbReference>
<evidence type="ECO:0000256" key="7">
    <source>
        <dbReference type="RuleBase" id="RU361209"/>
    </source>
</evidence>
<evidence type="ECO:0000256" key="1">
    <source>
        <dbReference type="ARBA" id="ARBA00004609"/>
    </source>
</evidence>
<dbReference type="SUPFAM" id="SSF51445">
    <property type="entry name" value="(Trans)glycosidases"/>
    <property type="match status" value="1"/>
</dbReference>
<comment type="similarity">
    <text evidence="2 7">Belongs to the glycosyl hydrolase 72 family.</text>
</comment>
<feature type="compositionally biased region" description="Polar residues" evidence="8">
    <location>
        <begin position="460"/>
        <end position="472"/>
    </location>
</feature>